<reference evidence="2" key="1">
    <citation type="submission" date="2023-06" db="EMBL/GenBank/DDBJ databases">
        <title>Genome-scale phylogeny and comparative genomics of the fungal order Sordariales.</title>
        <authorList>
            <consortium name="Lawrence Berkeley National Laboratory"/>
            <person name="Hensen N."/>
            <person name="Bonometti L."/>
            <person name="Westerberg I."/>
            <person name="Brannstrom I.O."/>
            <person name="Guillou S."/>
            <person name="Cros-Aarteil S."/>
            <person name="Calhoun S."/>
            <person name="Haridas S."/>
            <person name="Kuo A."/>
            <person name="Mondo S."/>
            <person name="Pangilinan J."/>
            <person name="Riley R."/>
            <person name="Labutti K."/>
            <person name="Andreopoulos B."/>
            <person name="Lipzen A."/>
            <person name="Chen C."/>
            <person name="Yanf M."/>
            <person name="Daum C."/>
            <person name="Ng V."/>
            <person name="Clum A."/>
            <person name="Steindorff A."/>
            <person name="Ohm R."/>
            <person name="Martin F."/>
            <person name="Silar P."/>
            <person name="Natvig D."/>
            <person name="Lalanne C."/>
            <person name="Gautier V."/>
            <person name="Ament-Velasquez S.L."/>
            <person name="Kruys A."/>
            <person name="Hutchinson M.I."/>
            <person name="Powell A.J."/>
            <person name="Barry K."/>
            <person name="Miller A.N."/>
            <person name="Grigoriev I.V."/>
            <person name="Debuchy R."/>
            <person name="Gladieux P."/>
            <person name="Thoren M.H."/>
            <person name="Johannesson H."/>
        </authorList>
    </citation>
    <scope>NUCLEOTIDE SEQUENCE</scope>
    <source>
        <strain evidence="2">CBS 540.89</strain>
    </source>
</reference>
<protein>
    <submittedName>
        <fullName evidence="2">Uncharacterized protein</fullName>
    </submittedName>
</protein>
<proteinExistence type="predicted"/>
<dbReference type="AlphaFoldDB" id="A0AA40AXH9"/>
<gene>
    <name evidence="2" type="ORF">B0T21DRAFT_350958</name>
</gene>
<accession>A0AA40AXH9</accession>
<dbReference type="Proteomes" id="UP001172159">
    <property type="component" value="Unassembled WGS sequence"/>
</dbReference>
<feature type="compositionally biased region" description="Basic and acidic residues" evidence="1">
    <location>
        <begin position="70"/>
        <end position="92"/>
    </location>
</feature>
<comment type="caution">
    <text evidence="2">The sequence shown here is derived from an EMBL/GenBank/DDBJ whole genome shotgun (WGS) entry which is preliminary data.</text>
</comment>
<dbReference type="EMBL" id="JAUKTV010000011">
    <property type="protein sequence ID" value="KAK0723806.1"/>
    <property type="molecule type" value="Genomic_DNA"/>
</dbReference>
<feature type="region of interest" description="Disordered" evidence="1">
    <location>
        <begin position="64"/>
        <end position="108"/>
    </location>
</feature>
<evidence type="ECO:0000313" key="2">
    <source>
        <dbReference type="EMBL" id="KAK0723806.1"/>
    </source>
</evidence>
<evidence type="ECO:0000313" key="3">
    <source>
        <dbReference type="Proteomes" id="UP001172159"/>
    </source>
</evidence>
<sequence length="158" mass="17198">MNQWIKGRPGISRVRTTGAHRFQQRGELCDSGRESWVSGKKIGRLSRFSFQVVVGEQTGSDVTLFLKPPNHTEKKCDGDLVTEKGEKGEKGEAPTTLSFPATPSKPGEGLSVGANMAPFGVDVVERSLAFPRGLTSRRISGTAHTLSMRNRRSLQLSS</sequence>
<name>A0AA40AXH9_9PEZI</name>
<evidence type="ECO:0000256" key="1">
    <source>
        <dbReference type="SAM" id="MobiDB-lite"/>
    </source>
</evidence>
<keyword evidence="3" id="KW-1185">Reference proteome</keyword>
<organism evidence="2 3">
    <name type="scientific">Apiosordaria backusii</name>
    <dbReference type="NCBI Taxonomy" id="314023"/>
    <lineage>
        <taxon>Eukaryota</taxon>
        <taxon>Fungi</taxon>
        <taxon>Dikarya</taxon>
        <taxon>Ascomycota</taxon>
        <taxon>Pezizomycotina</taxon>
        <taxon>Sordariomycetes</taxon>
        <taxon>Sordariomycetidae</taxon>
        <taxon>Sordariales</taxon>
        <taxon>Lasiosphaeriaceae</taxon>
        <taxon>Apiosordaria</taxon>
    </lineage>
</organism>